<keyword evidence="3" id="KW-1185">Reference proteome</keyword>
<dbReference type="VEuPathDB" id="FungiDB:PEXP_105130"/>
<feature type="chain" id="PRO_5002000816" evidence="1">
    <location>
        <begin position="22"/>
        <end position="159"/>
    </location>
</feature>
<dbReference type="EMBL" id="JQFZ01000318">
    <property type="protein sequence ID" value="KGO50820.1"/>
    <property type="molecule type" value="Genomic_DNA"/>
</dbReference>
<evidence type="ECO:0000256" key="1">
    <source>
        <dbReference type="SAM" id="SignalP"/>
    </source>
</evidence>
<comment type="caution">
    <text evidence="2">The sequence shown here is derived from an EMBL/GenBank/DDBJ whole genome shotgun (WGS) entry which is preliminary data.</text>
</comment>
<name>A0A0A2JES4_PENEN</name>
<gene>
    <name evidence="2" type="ORF">PEX2_095180</name>
</gene>
<evidence type="ECO:0000313" key="2">
    <source>
        <dbReference type="EMBL" id="KGO50820.1"/>
    </source>
</evidence>
<dbReference type="HOGENOM" id="CLU_115468_0_0_1"/>
<organism evidence="2 3">
    <name type="scientific">Penicillium expansum</name>
    <name type="common">Blue mold rot fungus</name>
    <dbReference type="NCBI Taxonomy" id="27334"/>
    <lineage>
        <taxon>Eukaryota</taxon>
        <taxon>Fungi</taxon>
        <taxon>Dikarya</taxon>
        <taxon>Ascomycota</taxon>
        <taxon>Pezizomycotina</taxon>
        <taxon>Eurotiomycetes</taxon>
        <taxon>Eurotiomycetidae</taxon>
        <taxon>Eurotiales</taxon>
        <taxon>Aspergillaceae</taxon>
        <taxon>Penicillium</taxon>
    </lineage>
</organism>
<dbReference type="AlphaFoldDB" id="A0A0A2JES4"/>
<proteinExistence type="predicted"/>
<dbReference type="RefSeq" id="XP_016593892.1">
    <property type="nucleotide sequence ID" value="XM_016746788.1"/>
</dbReference>
<evidence type="ECO:0000313" key="3">
    <source>
        <dbReference type="Proteomes" id="UP000030143"/>
    </source>
</evidence>
<protein>
    <submittedName>
        <fullName evidence="2">Uncharacterized protein</fullName>
    </submittedName>
</protein>
<accession>A0A0A2JES4</accession>
<reference evidence="2 3" key="1">
    <citation type="journal article" date="2015" name="Mol. Plant Microbe Interact.">
        <title>Genome, transcriptome, and functional analyses of Penicillium expansum provide new insights into secondary metabolism and pathogenicity.</title>
        <authorList>
            <person name="Ballester A.R."/>
            <person name="Marcet-Houben M."/>
            <person name="Levin E."/>
            <person name="Sela N."/>
            <person name="Selma-Lazaro C."/>
            <person name="Carmona L."/>
            <person name="Wisniewski M."/>
            <person name="Droby S."/>
            <person name="Gonzalez-Candelas L."/>
            <person name="Gabaldon T."/>
        </authorList>
    </citation>
    <scope>NUCLEOTIDE SEQUENCE [LARGE SCALE GENOMIC DNA]</scope>
    <source>
        <strain evidence="2 3">MD-8</strain>
    </source>
</reference>
<sequence length="159" mass="17817">MQSIFTSFVYFICFFTAMVEGLTRYHTTPPSDAIIVHDRQSLNDLVKVNPETILHAENGGYYLKNMDEKVVAIAADDLCTELDAAFASIDANIFGDESESKNEAYEYLGGADVTKRNEDLAYHPSWHDYCSHPRCFHSATCLSYTSCQVCSTSSRKVCI</sequence>
<dbReference type="GeneID" id="27682208"/>
<keyword evidence="1" id="KW-0732">Signal</keyword>
<feature type="signal peptide" evidence="1">
    <location>
        <begin position="1"/>
        <end position="21"/>
    </location>
</feature>
<dbReference type="Proteomes" id="UP000030143">
    <property type="component" value="Unassembled WGS sequence"/>
</dbReference>